<sequence length="153" mass="17562">MVEFPELGDNQHKTIRTREGNRSIVIYGVDIITPQYGGIDPSSARTSPISSIRDSLSDNGVMRWRRELLALEIGLKSFRRSRRRDRMSFTGELIGKENRLLGEESIEMSRFSTDSTDQIRHQKFQLPVDMNGCLQNLNINSIYLVEAICQQDQ</sequence>
<protein>
    <submittedName>
        <fullName evidence="1">Uncharacterized protein</fullName>
    </submittedName>
</protein>
<proteinExistence type="predicted"/>
<dbReference type="EMBL" id="BQNB010017986">
    <property type="protein sequence ID" value="GJT69421.1"/>
    <property type="molecule type" value="Genomic_DNA"/>
</dbReference>
<keyword evidence="2" id="KW-1185">Reference proteome</keyword>
<gene>
    <name evidence="1" type="ORF">Tco_1028707</name>
</gene>
<evidence type="ECO:0000313" key="2">
    <source>
        <dbReference type="Proteomes" id="UP001151760"/>
    </source>
</evidence>
<reference evidence="1" key="1">
    <citation type="journal article" date="2022" name="Int. J. Mol. Sci.">
        <title>Draft Genome of Tanacetum Coccineum: Genomic Comparison of Closely Related Tanacetum-Family Plants.</title>
        <authorList>
            <person name="Yamashiro T."/>
            <person name="Shiraishi A."/>
            <person name="Nakayama K."/>
            <person name="Satake H."/>
        </authorList>
    </citation>
    <scope>NUCLEOTIDE SEQUENCE</scope>
</reference>
<dbReference type="Proteomes" id="UP001151760">
    <property type="component" value="Unassembled WGS sequence"/>
</dbReference>
<accession>A0ABQ5G1D1</accession>
<name>A0ABQ5G1D1_9ASTR</name>
<reference evidence="1" key="2">
    <citation type="submission" date="2022-01" db="EMBL/GenBank/DDBJ databases">
        <authorList>
            <person name="Yamashiro T."/>
            <person name="Shiraishi A."/>
            <person name="Satake H."/>
            <person name="Nakayama K."/>
        </authorList>
    </citation>
    <scope>NUCLEOTIDE SEQUENCE</scope>
</reference>
<comment type="caution">
    <text evidence="1">The sequence shown here is derived from an EMBL/GenBank/DDBJ whole genome shotgun (WGS) entry which is preliminary data.</text>
</comment>
<organism evidence="1 2">
    <name type="scientific">Tanacetum coccineum</name>
    <dbReference type="NCBI Taxonomy" id="301880"/>
    <lineage>
        <taxon>Eukaryota</taxon>
        <taxon>Viridiplantae</taxon>
        <taxon>Streptophyta</taxon>
        <taxon>Embryophyta</taxon>
        <taxon>Tracheophyta</taxon>
        <taxon>Spermatophyta</taxon>
        <taxon>Magnoliopsida</taxon>
        <taxon>eudicotyledons</taxon>
        <taxon>Gunneridae</taxon>
        <taxon>Pentapetalae</taxon>
        <taxon>asterids</taxon>
        <taxon>campanulids</taxon>
        <taxon>Asterales</taxon>
        <taxon>Asteraceae</taxon>
        <taxon>Asteroideae</taxon>
        <taxon>Anthemideae</taxon>
        <taxon>Anthemidinae</taxon>
        <taxon>Tanacetum</taxon>
    </lineage>
</organism>
<evidence type="ECO:0000313" key="1">
    <source>
        <dbReference type="EMBL" id="GJT69421.1"/>
    </source>
</evidence>